<accession>A0A7M5UI55</accession>
<dbReference type="AlphaFoldDB" id="A0A7M5UI55"/>
<dbReference type="PANTHER" id="PTHR13244:SF7">
    <property type="entry name" value="ZINC FINGER MYND DOMAIN-CONTAINING PROTEIN 10"/>
    <property type="match status" value="1"/>
</dbReference>
<evidence type="ECO:0000259" key="15">
    <source>
        <dbReference type="PROSITE" id="PS50865"/>
    </source>
</evidence>
<evidence type="ECO:0000256" key="1">
    <source>
        <dbReference type="ARBA" id="ARBA00004221"/>
    </source>
</evidence>
<dbReference type="PROSITE" id="PS50865">
    <property type="entry name" value="ZF_MYND_2"/>
    <property type="match status" value="1"/>
</dbReference>
<evidence type="ECO:0000256" key="2">
    <source>
        <dbReference type="ARBA" id="ARBA00004300"/>
    </source>
</evidence>
<dbReference type="PANTHER" id="PTHR13244">
    <property type="entry name" value="ZINC FINGER MYND DOMAIN CONTAINING PROTEIN 10"/>
    <property type="match status" value="1"/>
</dbReference>
<evidence type="ECO:0000256" key="11">
    <source>
        <dbReference type="ARBA" id="ARBA00023212"/>
    </source>
</evidence>
<evidence type="ECO:0000256" key="9">
    <source>
        <dbReference type="ARBA" id="ARBA00022833"/>
    </source>
</evidence>
<evidence type="ECO:0000256" key="6">
    <source>
        <dbReference type="ARBA" id="ARBA00022490"/>
    </source>
</evidence>
<proteinExistence type="inferred from homology"/>
<protein>
    <recommendedName>
        <fullName evidence="4">Zinc finger MYND domain-containing protein 10</fullName>
    </recommendedName>
</protein>
<evidence type="ECO:0000256" key="13">
    <source>
        <dbReference type="ARBA" id="ARBA00045527"/>
    </source>
</evidence>
<dbReference type="GO" id="GO:0016324">
    <property type="term" value="C:apical plasma membrane"/>
    <property type="evidence" value="ECO:0007669"/>
    <property type="project" value="UniProtKB-SubCell"/>
</dbReference>
<evidence type="ECO:0000256" key="5">
    <source>
        <dbReference type="ARBA" id="ARBA00022475"/>
    </source>
</evidence>
<keyword evidence="17" id="KW-1185">Reference proteome</keyword>
<keyword evidence="5" id="KW-1003">Cell membrane</keyword>
<dbReference type="GO" id="GO:0008270">
    <property type="term" value="F:zinc ion binding"/>
    <property type="evidence" value="ECO:0007669"/>
    <property type="project" value="UniProtKB-KW"/>
</dbReference>
<evidence type="ECO:0000256" key="14">
    <source>
        <dbReference type="PROSITE-ProRule" id="PRU00134"/>
    </source>
</evidence>
<dbReference type="OrthoDB" id="432970at2759"/>
<evidence type="ECO:0000256" key="3">
    <source>
        <dbReference type="ARBA" id="ARBA00005373"/>
    </source>
</evidence>
<feature type="domain" description="MYND-type" evidence="15">
    <location>
        <begin position="389"/>
        <end position="425"/>
    </location>
</feature>
<keyword evidence="11" id="KW-0206">Cytoskeleton</keyword>
<dbReference type="GO" id="GO:0120293">
    <property type="term" value="C:dynein axonemal particle"/>
    <property type="evidence" value="ECO:0007669"/>
    <property type="project" value="UniProtKB-SubCell"/>
</dbReference>
<keyword evidence="9" id="KW-0862">Zinc</keyword>
<dbReference type="GO" id="GO:0005813">
    <property type="term" value="C:centrosome"/>
    <property type="evidence" value="ECO:0007669"/>
    <property type="project" value="UniProtKB-SubCell"/>
</dbReference>
<dbReference type="InterPro" id="IPR052298">
    <property type="entry name" value="ZMYND10"/>
</dbReference>
<dbReference type="Pfam" id="PF01753">
    <property type="entry name" value="zf-MYND"/>
    <property type="match status" value="1"/>
</dbReference>
<dbReference type="Proteomes" id="UP000594262">
    <property type="component" value="Unplaced"/>
</dbReference>
<dbReference type="GeneID" id="136805774"/>
<dbReference type="RefSeq" id="XP_066918431.1">
    <property type="nucleotide sequence ID" value="XM_067062330.1"/>
</dbReference>
<evidence type="ECO:0000256" key="7">
    <source>
        <dbReference type="ARBA" id="ARBA00022723"/>
    </source>
</evidence>
<evidence type="ECO:0000313" key="16">
    <source>
        <dbReference type="EnsemblMetazoa" id="CLYHEMP010550.1"/>
    </source>
</evidence>
<reference evidence="16" key="1">
    <citation type="submission" date="2021-01" db="UniProtKB">
        <authorList>
            <consortium name="EnsemblMetazoa"/>
        </authorList>
    </citation>
    <scope>IDENTIFICATION</scope>
</reference>
<sequence>MAAVQHVLLSTEAELLVKALDVSSLEKVGDKRWWNRHDMLEKLNIQSIMNIPSNSCFITENLLTHGKISLVINELITSEIWSERIFPILYHEMSQKDQSTLPVYMTLFHEATVAGLVESVFYYKEVSEEAGDFLLDLIDYAYRKLTKLISKQHCESITQKDPKNDLLKQNEDIQFTIAMKCISIIKYICDAMDSITLSAITRILNTHDFPYLLSQLIDLAPWKKRKENGEVEIFTDNKWVIVPKDETHLLPKIEGQVWLTLYQLLLHPEAQRKYEYNLHRKTQLLKLRRYLHELLLDQLPYLSEVQRFLENLSVMDPPPSKQDLIIEQIPEVRNKLERMYEGRWNKIAKTQLQQNFTMSSKDMKEHAQRLAATYDLDILESLIDEAPTCSNCQNEATKRCSRCQNEWYCSRPCQVKHWSKHKELCNILSAK</sequence>
<keyword evidence="6" id="KW-0963">Cytoplasm</keyword>
<dbReference type="InterPro" id="IPR002893">
    <property type="entry name" value="Znf_MYND"/>
</dbReference>
<dbReference type="PROSITE" id="PS01360">
    <property type="entry name" value="ZF_MYND_1"/>
    <property type="match status" value="1"/>
</dbReference>
<dbReference type="SUPFAM" id="SSF144232">
    <property type="entry name" value="HIT/MYND zinc finger-like"/>
    <property type="match status" value="1"/>
</dbReference>
<name>A0A7M5UI55_9CNID</name>
<dbReference type="FunFam" id="6.10.140.2220:FF:000009">
    <property type="entry name" value="Zinc finger MYND domain-containing protein 10"/>
    <property type="match status" value="1"/>
</dbReference>
<comment type="function">
    <text evidence="13">Plays a role in axonemal structure organization and motility. Involved in axonemal pre-assembly of inner and outer dynein arms (IDA and ODA, respectively) for proper axoneme building for cilia motility. May act by indirectly regulating transcription of dynein proteins.</text>
</comment>
<evidence type="ECO:0000256" key="10">
    <source>
        <dbReference type="ARBA" id="ARBA00023136"/>
    </source>
</evidence>
<dbReference type="Gene3D" id="6.10.140.2220">
    <property type="match status" value="1"/>
</dbReference>
<comment type="subcellular location">
    <subcellularLocation>
        <location evidence="1">Apical cell membrane</location>
    </subcellularLocation>
    <subcellularLocation>
        <location evidence="2">Cytoplasm</location>
        <location evidence="2">Cytoskeleton</location>
        <location evidence="2">Microtubule organizing center</location>
        <location evidence="2">Centrosome</location>
    </subcellularLocation>
    <subcellularLocation>
        <location evidence="12">Dynein axonemal particle</location>
    </subcellularLocation>
</comment>
<organism evidence="16 17">
    <name type="scientific">Clytia hemisphaerica</name>
    <dbReference type="NCBI Taxonomy" id="252671"/>
    <lineage>
        <taxon>Eukaryota</taxon>
        <taxon>Metazoa</taxon>
        <taxon>Cnidaria</taxon>
        <taxon>Hydrozoa</taxon>
        <taxon>Hydroidolina</taxon>
        <taxon>Leptothecata</taxon>
        <taxon>Obeliida</taxon>
        <taxon>Clytiidae</taxon>
        <taxon>Clytia</taxon>
    </lineage>
</organism>
<keyword evidence="10" id="KW-0472">Membrane</keyword>
<evidence type="ECO:0000313" key="17">
    <source>
        <dbReference type="Proteomes" id="UP000594262"/>
    </source>
</evidence>
<keyword evidence="7" id="KW-0479">Metal-binding</keyword>
<evidence type="ECO:0000256" key="4">
    <source>
        <dbReference type="ARBA" id="ARBA00016317"/>
    </source>
</evidence>
<evidence type="ECO:0000256" key="12">
    <source>
        <dbReference type="ARBA" id="ARBA00024190"/>
    </source>
</evidence>
<comment type="similarity">
    <text evidence="3">Belongs to the ZMYND10 family.</text>
</comment>
<dbReference type="EnsemblMetazoa" id="CLYHEMT010550.1">
    <property type="protein sequence ID" value="CLYHEMP010550.1"/>
    <property type="gene ID" value="CLYHEMG010550"/>
</dbReference>
<keyword evidence="8 14" id="KW-0863">Zinc-finger</keyword>
<evidence type="ECO:0000256" key="8">
    <source>
        <dbReference type="ARBA" id="ARBA00022771"/>
    </source>
</evidence>